<proteinExistence type="inferred from homology"/>
<dbReference type="GeneID" id="85228729"/>
<keyword evidence="2" id="KW-0808">Transferase</keyword>
<dbReference type="EMBL" id="CP043875">
    <property type="protein sequence ID" value="WOF15381.1"/>
    <property type="molecule type" value="Genomic_DNA"/>
</dbReference>
<dbReference type="CDD" id="cd00616">
    <property type="entry name" value="AHBA_syn"/>
    <property type="match status" value="1"/>
</dbReference>
<dbReference type="GO" id="GO:0008483">
    <property type="term" value="F:transaminase activity"/>
    <property type="evidence" value="ECO:0007669"/>
    <property type="project" value="UniProtKB-KW"/>
</dbReference>
<dbReference type="SUPFAM" id="SSF53383">
    <property type="entry name" value="PLP-dependent transferases"/>
    <property type="match status" value="1"/>
</dbReference>
<dbReference type="Proteomes" id="UP001301797">
    <property type="component" value="Chromosome"/>
</dbReference>
<dbReference type="GO" id="GO:0000271">
    <property type="term" value="P:polysaccharide biosynthetic process"/>
    <property type="evidence" value="ECO:0007669"/>
    <property type="project" value="TreeGrafter"/>
</dbReference>
<dbReference type="InterPro" id="IPR015422">
    <property type="entry name" value="PyrdxlP-dep_Trfase_small"/>
</dbReference>
<evidence type="ECO:0000256" key="1">
    <source>
        <dbReference type="RuleBase" id="RU004508"/>
    </source>
</evidence>
<dbReference type="Pfam" id="PF01041">
    <property type="entry name" value="DegT_DnrJ_EryC1"/>
    <property type="match status" value="1"/>
</dbReference>
<gene>
    <name evidence="2" type="ORF">F1737_01125</name>
</gene>
<accession>A0AA97FDC3</accession>
<dbReference type="PIRSF" id="PIRSF000390">
    <property type="entry name" value="PLP_StrS"/>
    <property type="match status" value="1"/>
</dbReference>
<dbReference type="Gene3D" id="3.90.1150.10">
    <property type="entry name" value="Aspartate Aminotransferase, domain 1"/>
    <property type="match status" value="1"/>
</dbReference>
<dbReference type="AlphaFoldDB" id="A0AA97FDC3"/>
<sequence length="363" mass="40031">MIPIARPYIGEEEIAAVSDVMRLGVLANGSVVTEFEKRFAKYCGCKYAVGTNSGTSALHAALLCTGIKPGDEVIVPSFTFIATATSVSMCGAKPVIVDVEDEYFTIDPDRILENITDKTKAVIGVHLFGQPFDLRAVLEICEDKNIFLIEDCAQAHGSLYQGQKVGSFGLSGCFSFYPTKNMTTGEGGIVTTSESSYDERLRRVVNHGQSEKYLHTELGFNLRMSNIDAAIGNVQLSKLDWMNERRCENANILSKGIDAEGIKKPVIRPGCSHVYHQYVICLEEDYKLSRDELMQKLNEKGIGCAVHYPMPVHKQPLYLSSGNYRYECPVSERLSESVLSLPVHPGVTTEDCEYICKVINGAD</sequence>
<keyword evidence="1" id="KW-0663">Pyridoxal phosphate</keyword>
<dbReference type="PANTHER" id="PTHR30244:SF34">
    <property type="entry name" value="DTDP-4-AMINO-4,6-DIDEOXYGALACTOSE TRANSAMINASE"/>
    <property type="match status" value="1"/>
</dbReference>
<keyword evidence="2" id="KW-0032">Aminotransferase</keyword>
<dbReference type="GO" id="GO:0030170">
    <property type="term" value="F:pyridoxal phosphate binding"/>
    <property type="evidence" value="ECO:0007669"/>
    <property type="project" value="TreeGrafter"/>
</dbReference>
<reference evidence="2 3" key="1">
    <citation type="submission" date="2019-09" db="EMBL/GenBank/DDBJ databases">
        <title>The complete genome of Methanoplanus sp. FWC-SCC4.</title>
        <authorList>
            <person name="Chen S.-C."/>
            <person name="Zhou Y.-Z."/>
            <person name="Lai M.-C."/>
        </authorList>
    </citation>
    <scope>NUCLEOTIDE SEQUENCE [LARGE SCALE GENOMIC DNA]</scope>
    <source>
        <strain evidence="2 3">FWC-SCC4</strain>
    </source>
</reference>
<dbReference type="InterPro" id="IPR015421">
    <property type="entry name" value="PyrdxlP-dep_Trfase_major"/>
</dbReference>
<evidence type="ECO:0000313" key="2">
    <source>
        <dbReference type="EMBL" id="WOF15381.1"/>
    </source>
</evidence>
<dbReference type="InterPro" id="IPR000653">
    <property type="entry name" value="DegT/StrS_aminotransferase"/>
</dbReference>
<evidence type="ECO:0000313" key="3">
    <source>
        <dbReference type="Proteomes" id="UP001301797"/>
    </source>
</evidence>
<dbReference type="KEGG" id="mefw:F1737_01125"/>
<dbReference type="InterPro" id="IPR015424">
    <property type="entry name" value="PyrdxlP-dep_Trfase"/>
</dbReference>
<dbReference type="Gene3D" id="3.40.640.10">
    <property type="entry name" value="Type I PLP-dependent aspartate aminotransferase-like (Major domain)"/>
    <property type="match status" value="1"/>
</dbReference>
<dbReference type="RefSeq" id="WP_317136951.1">
    <property type="nucleotide sequence ID" value="NZ_CP043875.1"/>
</dbReference>
<dbReference type="PANTHER" id="PTHR30244">
    <property type="entry name" value="TRANSAMINASE"/>
    <property type="match status" value="1"/>
</dbReference>
<keyword evidence="3" id="KW-1185">Reference proteome</keyword>
<protein>
    <submittedName>
        <fullName evidence="2">DegT/DnrJ/EryC1/StrS family aminotransferase</fullName>
    </submittedName>
</protein>
<comment type="similarity">
    <text evidence="1">Belongs to the DegT/DnrJ/EryC1 family.</text>
</comment>
<organism evidence="2 3">
    <name type="scientific">Methanochimaera problematica</name>
    <dbReference type="NCBI Taxonomy" id="2609417"/>
    <lineage>
        <taxon>Archaea</taxon>
        <taxon>Methanobacteriati</taxon>
        <taxon>Methanobacteriota</taxon>
        <taxon>Stenosarchaea group</taxon>
        <taxon>Methanomicrobia</taxon>
        <taxon>Methanomicrobiales</taxon>
        <taxon>Methanomicrobiaceae</taxon>
        <taxon>Methanochimaera</taxon>
    </lineage>
</organism>
<name>A0AA97FDC3_9EURY</name>